<gene>
    <name evidence="1" type="ORF">HPB48_021038</name>
</gene>
<sequence>MTGNADKLWADWRASFIRAFDLNSVERWDQAIFFKHNEGTLVDYFYEKRSLLQLGDPNLP</sequence>
<comment type="caution">
    <text evidence="1">The sequence shown here is derived from an EMBL/GenBank/DDBJ whole genome shotgun (WGS) entry which is preliminary data.</text>
</comment>
<name>A0A9J6FAA9_HAELO</name>
<dbReference type="EMBL" id="JABSTR010000001">
    <property type="protein sequence ID" value="KAH9359739.1"/>
    <property type="molecule type" value="Genomic_DNA"/>
</dbReference>
<dbReference type="OrthoDB" id="7412149at2759"/>
<keyword evidence="2" id="KW-1185">Reference proteome</keyword>
<reference evidence="1 2" key="1">
    <citation type="journal article" date="2020" name="Cell">
        <title>Large-Scale Comparative Analyses of Tick Genomes Elucidate Their Genetic Diversity and Vector Capacities.</title>
        <authorList>
            <consortium name="Tick Genome and Microbiome Consortium (TIGMIC)"/>
            <person name="Jia N."/>
            <person name="Wang J."/>
            <person name="Shi W."/>
            <person name="Du L."/>
            <person name="Sun Y."/>
            <person name="Zhan W."/>
            <person name="Jiang J.F."/>
            <person name="Wang Q."/>
            <person name="Zhang B."/>
            <person name="Ji P."/>
            <person name="Bell-Sakyi L."/>
            <person name="Cui X.M."/>
            <person name="Yuan T.T."/>
            <person name="Jiang B.G."/>
            <person name="Yang W.F."/>
            <person name="Lam T.T."/>
            <person name="Chang Q.C."/>
            <person name="Ding S.J."/>
            <person name="Wang X.J."/>
            <person name="Zhu J.G."/>
            <person name="Ruan X.D."/>
            <person name="Zhao L."/>
            <person name="Wei J.T."/>
            <person name="Ye R.Z."/>
            <person name="Que T.C."/>
            <person name="Du C.H."/>
            <person name="Zhou Y.H."/>
            <person name="Cheng J.X."/>
            <person name="Dai P.F."/>
            <person name="Guo W.B."/>
            <person name="Han X.H."/>
            <person name="Huang E.J."/>
            <person name="Li L.F."/>
            <person name="Wei W."/>
            <person name="Gao Y.C."/>
            <person name="Liu J.Z."/>
            <person name="Shao H.Z."/>
            <person name="Wang X."/>
            <person name="Wang C.C."/>
            <person name="Yang T.C."/>
            <person name="Huo Q.B."/>
            <person name="Li W."/>
            <person name="Chen H.Y."/>
            <person name="Chen S.E."/>
            <person name="Zhou L.G."/>
            <person name="Ni X.B."/>
            <person name="Tian J.H."/>
            <person name="Sheng Y."/>
            <person name="Liu T."/>
            <person name="Pan Y.S."/>
            <person name="Xia L.Y."/>
            <person name="Li J."/>
            <person name="Zhao F."/>
            <person name="Cao W.C."/>
        </authorList>
    </citation>
    <scope>NUCLEOTIDE SEQUENCE [LARGE SCALE GENOMIC DNA]</scope>
    <source>
        <strain evidence="1">HaeL-2018</strain>
    </source>
</reference>
<accession>A0A9J6FAA9</accession>
<dbReference type="VEuPathDB" id="VectorBase:HLOH_061247"/>
<evidence type="ECO:0000313" key="1">
    <source>
        <dbReference type="EMBL" id="KAH9359739.1"/>
    </source>
</evidence>
<proteinExistence type="predicted"/>
<dbReference type="Proteomes" id="UP000821853">
    <property type="component" value="Chromosome 1"/>
</dbReference>
<protein>
    <submittedName>
        <fullName evidence="1">Uncharacterized protein</fullName>
    </submittedName>
</protein>
<dbReference type="AlphaFoldDB" id="A0A9J6FAA9"/>
<evidence type="ECO:0000313" key="2">
    <source>
        <dbReference type="Proteomes" id="UP000821853"/>
    </source>
</evidence>
<organism evidence="1 2">
    <name type="scientific">Haemaphysalis longicornis</name>
    <name type="common">Bush tick</name>
    <dbReference type="NCBI Taxonomy" id="44386"/>
    <lineage>
        <taxon>Eukaryota</taxon>
        <taxon>Metazoa</taxon>
        <taxon>Ecdysozoa</taxon>
        <taxon>Arthropoda</taxon>
        <taxon>Chelicerata</taxon>
        <taxon>Arachnida</taxon>
        <taxon>Acari</taxon>
        <taxon>Parasitiformes</taxon>
        <taxon>Ixodida</taxon>
        <taxon>Ixodoidea</taxon>
        <taxon>Ixodidae</taxon>
        <taxon>Haemaphysalinae</taxon>
        <taxon>Haemaphysalis</taxon>
    </lineage>
</organism>